<evidence type="ECO:0000256" key="1">
    <source>
        <dbReference type="SAM" id="Coils"/>
    </source>
</evidence>
<accession>B7FPE7</accession>
<feature type="compositionally biased region" description="Basic and acidic residues" evidence="2">
    <location>
        <begin position="345"/>
        <end position="355"/>
    </location>
</feature>
<feature type="compositionally biased region" description="Low complexity" evidence="2">
    <location>
        <begin position="369"/>
        <end position="385"/>
    </location>
</feature>
<feature type="compositionally biased region" description="Low complexity" evidence="2">
    <location>
        <begin position="156"/>
        <end position="165"/>
    </location>
</feature>
<sequence length="404" mass="43280">MMDVDISHAFRRPGNKRQISTDAFQTISWTLSFVGLKTRLTVTPRANVSVIVSSGNREKLGTASLVHHVMLEYRERKEHCVGKGSSCFCFSSNFIPRSIMSDTAAFFANKKKKKKAFKFNANLVDASSVAATAHIDAPALSTDHDPNDAPAHRASEASSASAPAAAAEQWDDEALAVSIGTRKASTAAASTSGAEVLDMKSLEISRKDDHNIAEKLRVQETKAQLAAAREGMERQAAKLKEEKEMKEAKKTAVAPRFTAAAGRSGGTWVAPHLRAGAGGSLARRLGGSTGVLGQKLDVQDEQLFPDLAAAGKILEQKEKEQQHLKAPKKTPVGGGATWASKKALPKKEESKDDPGSHSQSNSEVPEPQVKPVPTATPVVKPVVSKPTKEKKKKKDLSTFKPTSS</sequence>
<dbReference type="GeneID" id="7196381"/>
<feature type="region of interest" description="Disordered" evidence="2">
    <location>
        <begin position="139"/>
        <end position="165"/>
    </location>
</feature>
<feature type="region of interest" description="Disordered" evidence="2">
    <location>
        <begin position="318"/>
        <end position="404"/>
    </location>
</feature>
<dbReference type="KEGG" id="pti:PHATRDRAFT_31811"/>
<protein>
    <submittedName>
        <fullName evidence="3">Uncharacterized protein</fullName>
    </submittedName>
</protein>
<dbReference type="PaxDb" id="2850-Phatr31811"/>
<dbReference type="AlphaFoldDB" id="B7FPE7"/>
<reference evidence="4" key="2">
    <citation type="submission" date="2008-08" db="EMBL/GenBank/DDBJ databases">
        <authorList>
            <consortium name="Diatom Consortium"/>
            <person name="Grigoriev I."/>
            <person name="Grimwood J."/>
            <person name="Kuo A."/>
            <person name="Otillar R.P."/>
            <person name="Salamov A."/>
            <person name="Detter J.C."/>
            <person name="Lindquist E."/>
            <person name="Shapiro H."/>
            <person name="Lucas S."/>
            <person name="Glavina del Rio T."/>
            <person name="Pitluck S."/>
            <person name="Rokhsar D."/>
            <person name="Bowler C."/>
        </authorList>
    </citation>
    <scope>GENOME REANNOTATION</scope>
    <source>
        <strain evidence="4">CCAP 1055/1</strain>
    </source>
</reference>
<name>B7FPE7_PHATC</name>
<dbReference type="EMBL" id="CM000605">
    <property type="protein sequence ID" value="EEC51661.1"/>
    <property type="molecule type" value="Genomic_DNA"/>
</dbReference>
<evidence type="ECO:0000313" key="3">
    <source>
        <dbReference type="EMBL" id="EEC51661.1"/>
    </source>
</evidence>
<dbReference type="HOGENOM" id="CLU_684197_0_0_1"/>
<feature type="coiled-coil region" evidence="1">
    <location>
        <begin position="218"/>
        <end position="249"/>
    </location>
</feature>
<keyword evidence="4" id="KW-1185">Reference proteome</keyword>
<gene>
    <name evidence="3" type="ORF">PHATRDRAFT_31811</name>
</gene>
<dbReference type="Proteomes" id="UP000000759">
    <property type="component" value="Chromosome 1"/>
</dbReference>
<dbReference type="eggNOG" id="ENOG502SRK1">
    <property type="taxonomic scope" value="Eukaryota"/>
</dbReference>
<evidence type="ECO:0000256" key="2">
    <source>
        <dbReference type="SAM" id="MobiDB-lite"/>
    </source>
</evidence>
<dbReference type="OrthoDB" id="49204at2759"/>
<reference evidence="3 4" key="1">
    <citation type="journal article" date="2008" name="Nature">
        <title>The Phaeodactylum genome reveals the evolutionary history of diatom genomes.</title>
        <authorList>
            <person name="Bowler C."/>
            <person name="Allen A.E."/>
            <person name="Badger J.H."/>
            <person name="Grimwood J."/>
            <person name="Jabbari K."/>
            <person name="Kuo A."/>
            <person name="Maheswari U."/>
            <person name="Martens C."/>
            <person name="Maumus F."/>
            <person name="Otillar R.P."/>
            <person name="Rayko E."/>
            <person name="Salamov A."/>
            <person name="Vandepoele K."/>
            <person name="Beszteri B."/>
            <person name="Gruber A."/>
            <person name="Heijde M."/>
            <person name="Katinka M."/>
            <person name="Mock T."/>
            <person name="Valentin K."/>
            <person name="Verret F."/>
            <person name="Berges J.A."/>
            <person name="Brownlee C."/>
            <person name="Cadoret J.P."/>
            <person name="Chiovitti A."/>
            <person name="Choi C.J."/>
            <person name="Coesel S."/>
            <person name="De Martino A."/>
            <person name="Detter J.C."/>
            <person name="Durkin C."/>
            <person name="Falciatore A."/>
            <person name="Fournet J."/>
            <person name="Haruta M."/>
            <person name="Huysman M.J."/>
            <person name="Jenkins B.D."/>
            <person name="Jiroutova K."/>
            <person name="Jorgensen R.E."/>
            <person name="Joubert Y."/>
            <person name="Kaplan A."/>
            <person name="Kroger N."/>
            <person name="Kroth P.G."/>
            <person name="La Roche J."/>
            <person name="Lindquist E."/>
            <person name="Lommer M."/>
            <person name="Martin-Jezequel V."/>
            <person name="Lopez P.J."/>
            <person name="Lucas S."/>
            <person name="Mangogna M."/>
            <person name="McGinnis K."/>
            <person name="Medlin L.K."/>
            <person name="Montsant A."/>
            <person name="Oudot-Le Secq M.P."/>
            <person name="Napoli C."/>
            <person name="Obornik M."/>
            <person name="Parker M.S."/>
            <person name="Petit J.L."/>
            <person name="Porcel B.M."/>
            <person name="Poulsen N."/>
            <person name="Robison M."/>
            <person name="Rychlewski L."/>
            <person name="Rynearson T.A."/>
            <person name="Schmutz J."/>
            <person name="Shapiro H."/>
            <person name="Siaut M."/>
            <person name="Stanley M."/>
            <person name="Sussman M.R."/>
            <person name="Taylor A.R."/>
            <person name="Vardi A."/>
            <person name="von Dassow P."/>
            <person name="Vyverman W."/>
            <person name="Willis A."/>
            <person name="Wyrwicz L.S."/>
            <person name="Rokhsar D.S."/>
            <person name="Weissenbach J."/>
            <person name="Armbrust E.V."/>
            <person name="Green B.R."/>
            <person name="Van de Peer Y."/>
            <person name="Grigoriev I.V."/>
        </authorList>
    </citation>
    <scope>NUCLEOTIDE SEQUENCE [LARGE SCALE GENOMIC DNA]</scope>
    <source>
        <strain evidence="3 4">CCAP 1055/1</strain>
    </source>
</reference>
<feature type="compositionally biased region" description="Basic and acidic residues" evidence="2">
    <location>
        <begin position="142"/>
        <end position="155"/>
    </location>
</feature>
<proteinExistence type="predicted"/>
<dbReference type="InParanoid" id="B7FPE7"/>
<organism evidence="3 4">
    <name type="scientific">Phaeodactylum tricornutum (strain CCAP 1055/1)</name>
    <dbReference type="NCBI Taxonomy" id="556484"/>
    <lineage>
        <taxon>Eukaryota</taxon>
        <taxon>Sar</taxon>
        <taxon>Stramenopiles</taxon>
        <taxon>Ochrophyta</taxon>
        <taxon>Bacillariophyta</taxon>
        <taxon>Bacillariophyceae</taxon>
        <taxon>Bacillariophycidae</taxon>
        <taxon>Naviculales</taxon>
        <taxon>Phaeodactylaceae</taxon>
        <taxon>Phaeodactylum</taxon>
    </lineage>
</organism>
<evidence type="ECO:0000313" key="4">
    <source>
        <dbReference type="Proteomes" id="UP000000759"/>
    </source>
</evidence>
<dbReference type="RefSeq" id="XP_002177198.1">
    <property type="nucleotide sequence ID" value="XM_002177162.1"/>
</dbReference>
<keyword evidence="1" id="KW-0175">Coiled coil</keyword>